<keyword evidence="1" id="KW-0472">Membrane</keyword>
<dbReference type="VEuPathDB" id="TrichDB:TVAGG3_0551190"/>
<dbReference type="AlphaFoldDB" id="A2E8C9"/>
<dbReference type="Proteomes" id="UP000001542">
    <property type="component" value="Unassembled WGS sequence"/>
</dbReference>
<evidence type="ECO:0000256" key="2">
    <source>
        <dbReference type="SAM" id="SignalP"/>
    </source>
</evidence>
<name>A2E8C9_TRIV3</name>
<feature type="transmembrane region" description="Helical" evidence="1">
    <location>
        <begin position="115"/>
        <end position="133"/>
    </location>
</feature>
<keyword evidence="1" id="KW-1133">Transmembrane helix</keyword>
<keyword evidence="2" id="KW-0732">Signal</keyword>
<evidence type="ECO:0008006" key="5">
    <source>
        <dbReference type="Google" id="ProtNLM"/>
    </source>
</evidence>
<dbReference type="EMBL" id="DS113326">
    <property type="protein sequence ID" value="EAY11057.1"/>
    <property type="molecule type" value="Genomic_DNA"/>
</dbReference>
<evidence type="ECO:0000256" key="1">
    <source>
        <dbReference type="SAM" id="Phobius"/>
    </source>
</evidence>
<reference evidence="3" key="1">
    <citation type="submission" date="2006-10" db="EMBL/GenBank/DDBJ databases">
        <authorList>
            <person name="Amadeo P."/>
            <person name="Zhao Q."/>
            <person name="Wortman J."/>
            <person name="Fraser-Liggett C."/>
            <person name="Carlton J."/>
        </authorList>
    </citation>
    <scope>NUCLEOTIDE SEQUENCE</scope>
    <source>
        <strain evidence="3">G3</strain>
    </source>
</reference>
<evidence type="ECO:0000313" key="3">
    <source>
        <dbReference type="EMBL" id="EAY11057.1"/>
    </source>
</evidence>
<organism evidence="3 4">
    <name type="scientific">Trichomonas vaginalis (strain ATCC PRA-98 / G3)</name>
    <dbReference type="NCBI Taxonomy" id="412133"/>
    <lineage>
        <taxon>Eukaryota</taxon>
        <taxon>Metamonada</taxon>
        <taxon>Parabasalia</taxon>
        <taxon>Trichomonadida</taxon>
        <taxon>Trichomonadidae</taxon>
        <taxon>Trichomonas</taxon>
    </lineage>
</organism>
<dbReference type="InterPro" id="IPR013783">
    <property type="entry name" value="Ig-like_fold"/>
</dbReference>
<proteinExistence type="predicted"/>
<feature type="signal peptide" evidence="2">
    <location>
        <begin position="1"/>
        <end position="15"/>
    </location>
</feature>
<reference evidence="3" key="2">
    <citation type="journal article" date="2007" name="Science">
        <title>Draft genome sequence of the sexually transmitted pathogen Trichomonas vaginalis.</title>
        <authorList>
            <person name="Carlton J.M."/>
            <person name="Hirt R.P."/>
            <person name="Silva J.C."/>
            <person name="Delcher A.L."/>
            <person name="Schatz M."/>
            <person name="Zhao Q."/>
            <person name="Wortman J.R."/>
            <person name="Bidwell S.L."/>
            <person name="Alsmark U.C.M."/>
            <person name="Besteiro S."/>
            <person name="Sicheritz-Ponten T."/>
            <person name="Noel C.J."/>
            <person name="Dacks J.B."/>
            <person name="Foster P.G."/>
            <person name="Simillion C."/>
            <person name="Van de Peer Y."/>
            <person name="Miranda-Saavedra D."/>
            <person name="Barton G.J."/>
            <person name="Westrop G.D."/>
            <person name="Mueller S."/>
            <person name="Dessi D."/>
            <person name="Fiori P.L."/>
            <person name="Ren Q."/>
            <person name="Paulsen I."/>
            <person name="Zhang H."/>
            <person name="Bastida-Corcuera F.D."/>
            <person name="Simoes-Barbosa A."/>
            <person name="Brown M.T."/>
            <person name="Hayes R.D."/>
            <person name="Mukherjee M."/>
            <person name="Okumura C.Y."/>
            <person name="Schneider R."/>
            <person name="Smith A.J."/>
            <person name="Vanacova S."/>
            <person name="Villalvazo M."/>
            <person name="Haas B.J."/>
            <person name="Pertea M."/>
            <person name="Feldblyum T.V."/>
            <person name="Utterback T.R."/>
            <person name="Shu C.L."/>
            <person name="Osoegawa K."/>
            <person name="de Jong P.J."/>
            <person name="Hrdy I."/>
            <person name="Horvathova L."/>
            <person name="Zubacova Z."/>
            <person name="Dolezal P."/>
            <person name="Malik S.B."/>
            <person name="Logsdon J.M. Jr."/>
            <person name="Henze K."/>
            <person name="Gupta A."/>
            <person name="Wang C.C."/>
            <person name="Dunne R.L."/>
            <person name="Upcroft J.A."/>
            <person name="Upcroft P."/>
            <person name="White O."/>
            <person name="Salzberg S.L."/>
            <person name="Tang P."/>
            <person name="Chiu C.-H."/>
            <person name="Lee Y.-S."/>
            <person name="Embley T.M."/>
            <person name="Coombs G.H."/>
            <person name="Mottram J.C."/>
            <person name="Tachezy J."/>
            <person name="Fraser-Liggett C.M."/>
            <person name="Johnson P.J."/>
        </authorList>
    </citation>
    <scope>NUCLEOTIDE SEQUENCE [LARGE SCALE GENOMIC DNA]</scope>
    <source>
        <strain evidence="3">G3</strain>
    </source>
</reference>
<dbReference type="RefSeq" id="XP_001323280.1">
    <property type="nucleotide sequence ID" value="XM_001323245.1"/>
</dbReference>
<feature type="chain" id="PRO_5013107570" description="IPT/TIG domain-containing protein" evidence="2">
    <location>
        <begin position="16"/>
        <end position="171"/>
    </location>
</feature>
<accession>A2E8C9</accession>
<dbReference type="Gene3D" id="2.60.40.10">
    <property type="entry name" value="Immunoglobulins"/>
    <property type="match status" value="1"/>
</dbReference>
<dbReference type="InParanoid" id="A2E8C9"/>
<sequence length="171" mass="19173">MIPLIVLLLSSLTRSNQLTENDQLPTILNVSPSIVDGESGDVINISTNYISFENPLCKFGDKIQNATILQNGQLSCPTPEIFYNEILLSFSPDGQTWSQTYPLSVNPAPNTTNVYTFYIFMLAIFIIFIFNQFNKVKPSGINSITYDSQESSDVAVKKKKESRSINRTKFT</sequence>
<keyword evidence="4" id="KW-1185">Reference proteome</keyword>
<dbReference type="KEGG" id="tva:4769009"/>
<dbReference type="VEuPathDB" id="TrichDB:TVAG_044810"/>
<protein>
    <recommendedName>
        <fullName evidence="5">IPT/TIG domain-containing protein</fullName>
    </recommendedName>
</protein>
<dbReference type="SMR" id="A2E8C9"/>
<evidence type="ECO:0000313" key="4">
    <source>
        <dbReference type="Proteomes" id="UP000001542"/>
    </source>
</evidence>
<gene>
    <name evidence="3" type="ORF">TVAG_044810</name>
</gene>
<keyword evidence="1" id="KW-0812">Transmembrane</keyword>